<dbReference type="GO" id="GO:0016020">
    <property type="term" value="C:membrane"/>
    <property type="evidence" value="ECO:0007669"/>
    <property type="project" value="UniProtKB-SubCell"/>
</dbReference>
<dbReference type="PANTHER" id="PTHR30221:SF1">
    <property type="entry name" value="SMALL-CONDUCTANCE MECHANOSENSITIVE CHANNEL"/>
    <property type="match status" value="1"/>
</dbReference>
<dbReference type="InterPro" id="IPR006685">
    <property type="entry name" value="MscS_channel_2nd"/>
</dbReference>
<dbReference type="Gene3D" id="2.30.30.60">
    <property type="match status" value="1"/>
</dbReference>
<feature type="transmembrane region" description="Helical" evidence="6">
    <location>
        <begin position="63"/>
        <end position="85"/>
    </location>
</feature>
<evidence type="ECO:0000313" key="9">
    <source>
        <dbReference type="Proteomes" id="UP000000663"/>
    </source>
</evidence>
<evidence type="ECO:0000259" key="7">
    <source>
        <dbReference type="Pfam" id="PF00924"/>
    </source>
</evidence>
<evidence type="ECO:0000313" key="8">
    <source>
        <dbReference type="EMBL" id="CAJ35370.1"/>
    </source>
</evidence>
<keyword evidence="9" id="KW-1185">Reference proteome</keyword>
<dbReference type="PANTHER" id="PTHR30221">
    <property type="entry name" value="SMALL-CONDUCTANCE MECHANOSENSITIVE CHANNEL"/>
    <property type="match status" value="1"/>
</dbReference>
<dbReference type="STRING" id="351160.LRC408"/>
<evidence type="ECO:0000256" key="6">
    <source>
        <dbReference type="SAM" id="Phobius"/>
    </source>
</evidence>
<dbReference type="Gene3D" id="1.10.287.1260">
    <property type="match status" value="1"/>
</dbReference>
<comment type="subcellular location">
    <subcellularLocation>
        <location evidence="1">Membrane</location>
        <topology evidence="1">Multi-pass membrane protein</topology>
    </subcellularLocation>
</comment>
<feature type="domain" description="Mechanosensitive ion channel MscS" evidence="7">
    <location>
        <begin position="112"/>
        <end position="178"/>
    </location>
</feature>
<keyword evidence="5 6" id="KW-0472">Membrane</keyword>
<dbReference type="AlphaFoldDB" id="Q0W8C3"/>
<gene>
    <name evidence="8" type="primary">mscS-1</name>
    <name evidence="8" type="ORF">LRC408</name>
</gene>
<name>Q0W8C3_METAR</name>
<dbReference type="InterPro" id="IPR045275">
    <property type="entry name" value="MscS_archaea/bacteria_type"/>
</dbReference>
<dbReference type="InterPro" id="IPR011014">
    <property type="entry name" value="MscS_channel_TM-2"/>
</dbReference>
<feature type="transmembrane region" description="Helical" evidence="6">
    <location>
        <begin position="29"/>
        <end position="51"/>
    </location>
</feature>
<reference evidence="8 9" key="1">
    <citation type="journal article" date="2006" name="Science">
        <title>Genome of rice cluster I archaea -- the key methane producers in the rice rhizosphere.</title>
        <authorList>
            <person name="Erkel C."/>
            <person name="Kube M."/>
            <person name="Reinhardt R."/>
            <person name="Liesack W."/>
        </authorList>
    </citation>
    <scope>NUCLEOTIDE SEQUENCE [LARGE SCALE GENOMIC DNA]</scope>
    <source>
        <strain evidence="9">DSM 22066 / NBRC 105507 / MRE50</strain>
    </source>
</reference>
<dbReference type="eggNOG" id="arCOG01568">
    <property type="taxonomic scope" value="Archaea"/>
</dbReference>
<keyword evidence="4 6" id="KW-1133">Transmembrane helix</keyword>
<sequence length="268" mass="29491">MFQSTSPADATTQAALNLVEFFYSNWNKILLAIAILIIALVVINFLKIALAQIARDYKLPPKLLRFLNTVVTYGTLILAIVNILAVFDIHLYSLIVSLGLISAVIVLGSQLVISNLLGGTIVYIEKPFEIDDVIKVGENTGVVEGISFRSTTMRGLNGLVITIPNSTYLTTPITNYTRTRQYLVKLPFTMPRNVDMSGLIDRLRSEASSIPGFSSGKGETLYKMGISKDNVDYELHFWISDPRVSDGARSRIVDIIGQFLPTSDKAGI</sequence>
<dbReference type="Pfam" id="PF00924">
    <property type="entry name" value="MS_channel_2nd"/>
    <property type="match status" value="1"/>
</dbReference>
<dbReference type="InterPro" id="IPR010920">
    <property type="entry name" value="LSM_dom_sf"/>
</dbReference>
<dbReference type="SUPFAM" id="SSF82861">
    <property type="entry name" value="Mechanosensitive channel protein MscS (YggB), transmembrane region"/>
    <property type="match status" value="1"/>
</dbReference>
<keyword evidence="3 6" id="KW-0812">Transmembrane</keyword>
<accession>Q0W8C3</accession>
<dbReference type="RefSeq" id="WP_012037122.1">
    <property type="nucleotide sequence ID" value="NC_009464.1"/>
</dbReference>
<dbReference type="OrthoDB" id="11475at2157"/>
<evidence type="ECO:0000256" key="3">
    <source>
        <dbReference type="ARBA" id="ARBA00022692"/>
    </source>
</evidence>
<dbReference type="InterPro" id="IPR023408">
    <property type="entry name" value="MscS_beta-dom_sf"/>
</dbReference>
<evidence type="ECO:0000256" key="2">
    <source>
        <dbReference type="ARBA" id="ARBA00008017"/>
    </source>
</evidence>
<dbReference type="GO" id="GO:0008381">
    <property type="term" value="F:mechanosensitive monoatomic ion channel activity"/>
    <property type="evidence" value="ECO:0007669"/>
    <property type="project" value="InterPro"/>
</dbReference>
<dbReference type="GeneID" id="5144514"/>
<comment type="similarity">
    <text evidence="2">Belongs to the MscS (TC 1.A.23) family.</text>
</comment>
<dbReference type="SUPFAM" id="SSF50182">
    <property type="entry name" value="Sm-like ribonucleoproteins"/>
    <property type="match status" value="1"/>
</dbReference>
<evidence type="ECO:0000256" key="4">
    <source>
        <dbReference type="ARBA" id="ARBA00022989"/>
    </source>
</evidence>
<feature type="transmembrane region" description="Helical" evidence="6">
    <location>
        <begin position="91"/>
        <end position="113"/>
    </location>
</feature>
<organism evidence="8 9">
    <name type="scientific">Methanocella arvoryzae (strain DSM 22066 / NBRC 105507 / MRE50)</name>
    <dbReference type="NCBI Taxonomy" id="351160"/>
    <lineage>
        <taxon>Archaea</taxon>
        <taxon>Methanobacteriati</taxon>
        <taxon>Methanobacteriota</taxon>
        <taxon>Stenosarchaea group</taxon>
        <taxon>Methanomicrobia</taxon>
        <taxon>Methanocellales</taxon>
        <taxon>Methanocellaceae</taxon>
        <taxon>Methanocella</taxon>
    </lineage>
</organism>
<dbReference type="Proteomes" id="UP000000663">
    <property type="component" value="Chromosome"/>
</dbReference>
<dbReference type="EMBL" id="AM114193">
    <property type="protein sequence ID" value="CAJ35370.1"/>
    <property type="molecule type" value="Genomic_DNA"/>
</dbReference>
<protein>
    <submittedName>
        <fullName evidence="8">Small-conductance mechanosensitive ion channel</fullName>
    </submittedName>
</protein>
<evidence type="ECO:0000256" key="1">
    <source>
        <dbReference type="ARBA" id="ARBA00004141"/>
    </source>
</evidence>
<evidence type="ECO:0000256" key="5">
    <source>
        <dbReference type="ARBA" id="ARBA00023136"/>
    </source>
</evidence>
<proteinExistence type="inferred from homology"/>
<dbReference type="KEGG" id="rci:LRC408"/>